<evidence type="ECO:0000256" key="1">
    <source>
        <dbReference type="SAM" id="MobiDB-lite"/>
    </source>
</evidence>
<accession>A0A8S3ZE97</accession>
<comment type="caution">
    <text evidence="2">The sequence shown here is derived from an EMBL/GenBank/DDBJ whole genome shotgun (WGS) entry which is preliminary data.</text>
</comment>
<reference evidence="2" key="1">
    <citation type="submission" date="2021-04" db="EMBL/GenBank/DDBJ databases">
        <authorList>
            <consortium name="Molecular Ecology Group"/>
        </authorList>
    </citation>
    <scope>NUCLEOTIDE SEQUENCE</scope>
</reference>
<keyword evidence="3" id="KW-1185">Reference proteome</keyword>
<evidence type="ECO:0000313" key="3">
    <source>
        <dbReference type="Proteomes" id="UP000678393"/>
    </source>
</evidence>
<organism evidence="2 3">
    <name type="scientific">Candidula unifasciata</name>
    <dbReference type="NCBI Taxonomy" id="100452"/>
    <lineage>
        <taxon>Eukaryota</taxon>
        <taxon>Metazoa</taxon>
        <taxon>Spiralia</taxon>
        <taxon>Lophotrochozoa</taxon>
        <taxon>Mollusca</taxon>
        <taxon>Gastropoda</taxon>
        <taxon>Heterobranchia</taxon>
        <taxon>Euthyneura</taxon>
        <taxon>Panpulmonata</taxon>
        <taxon>Eupulmonata</taxon>
        <taxon>Stylommatophora</taxon>
        <taxon>Helicina</taxon>
        <taxon>Helicoidea</taxon>
        <taxon>Geomitridae</taxon>
        <taxon>Candidula</taxon>
    </lineage>
</organism>
<dbReference type="EMBL" id="CAJHNH020002846">
    <property type="protein sequence ID" value="CAG5127894.1"/>
    <property type="molecule type" value="Genomic_DNA"/>
</dbReference>
<feature type="compositionally biased region" description="Polar residues" evidence="1">
    <location>
        <begin position="1"/>
        <end position="10"/>
    </location>
</feature>
<dbReference type="Proteomes" id="UP000678393">
    <property type="component" value="Unassembled WGS sequence"/>
</dbReference>
<feature type="region of interest" description="Disordered" evidence="1">
    <location>
        <begin position="1"/>
        <end position="51"/>
    </location>
</feature>
<feature type="non-terminal residue" evidence="2">
    <location>
        <position position="1"/>
    </location>
</feature>
<protein>
    <submittedName>
        <fullName evidence="2">Uncharacterized protein</fullName>
    </submittedName>
</protein>
<feature type="compositionally biased region" description="Basic and acidic residues" evidence="1">
    <location>
        <begin position="33"/>
        <end position="51"/>
    </location>
</feature>
<name>A0A8S3ZE97_9EUPU</name>
<dbReference type="AlphaFoldDB" id="A0A8S3ZE97"/>
<sequence length="51" mass="5669">MDTDSLSSRECVTIGPDVVTGHENWTDSEEAGDLDRHSHGRIQHEECSVTE</sequence>
<gene>
    <name evidence="2" type="ORF">CUNI_LOCUS13452</name>
</gene>
<evidence type="ECO:0000313" key="2">
    <source>
        <dbReference type="EMBL" id="CAG5127894.1"/>
    </source>
</evidence>
<proteinExistence type="predicted"/>